<gene>
    <name evidence="15" type="ORF">OTU49_010671</name>
</gene>
<dbReference type="PANTHER" id="PTHR23077">
    <property type="entry name" value="AAA-FAMILY ATPASE"/>
    <property type="match status" value="1"/>
</dbReference>
<evidence type="ECO:0000256" key="13">
    <source>
        <dbReference type="SAM" id="MobiDB-lite"/>
    </source>
</evidence>
<reference evidence="15 16" key="1">
    <citation type="journal article" date="2024" name="BMC Genomics">
        <title>Genome assembly of redclaw crayfish (Cherax quadricarinatus) provides insights into its immune adaptation and hypoxia tolerance.</title>
        <authorList>
            <person name="Liu Z."/>
            <person name="Zheng J."/>
            <person name="Li H."/>
            <person name="Fang K."/>
            <person name="Wang S."/>
            <person name="He J."/>
            <person name="Zhou D."/>
            <person name="Weng S."/>
            <person name="Chi M."/>
            <person name="Gu Z."/>
            <person name="He J."/>
            <person name="Li F."/>
            <person name="Wang M."/>
        </authorList>
    </citation>
    <scope>NUCLEOTIDE SEQUENCE [LARGE SCALE GENOMIC DNA]</scope>
    <source>
        <strain evidence="15">ZL_2023a</strain>
    </source>
</reference>
<evidence type="ECO:0000256" key="1">
    <source>
        <dbReference type="ARBA" id="ARBA00004370"/>
    </source>
</evidence>
<sequence length="1279" mass="142366">MQTTGFSRPVVVKEWPVRHCFVSLPRHWASMTLPAPTPTFCLETSKGQSLMLSWAGNIHNPSSERENTILVGREVLKDSKISDGEVGVLTQVQVPPPCSTITVMVGSLAQWQDMALNAEVAQSAILSQVRVIGIGQCIPLWLEGGVCVYLTVTSLEPSLKYAILQPMTQVEVLPPMDTERSQEYTAINFVPTSTESLDESDDFTSNQEKVHSSNSSEVSDVSSGGDEEIQGQNSFEKSMFTMILNYMQRKLNEQKAVCDLPVKREIRLGYRVVPVPEELNSVFTDGLLDHPSLIIISRESLLYTYYKDEVSFICCMRTINSLKENSEVSISSREENKSNELQKQKSKSSGEALASCLCIAIVWENFIQGRNKSVDFTSKISALLKANNCVIPNCLRRIMRLGTLSVVELQTSDIIVKNIPVSVDILPLTPVGDSKTLLLCENVKMLLKNLADEYTVIINQNTLIEINLDGKMVDVFITTRDGIPLKLDNKSVPLLVVTLLKQYSSLPYIHSTVNSLNRSFHAKLSYVGDERIFLNLKQHILLGQGYRGDSYNIGPQFVLLQGSKGSGKTSLVESLLECLSAYPYYMHSDIVSFKKLKGKKMETVEKKLQLVFKEAIFKRPSIIVLDDVDYLVPSQASISEDSGPVYEHTVQMVSMITGLLDQLINFLTDLDFPLHLENSKTGSVMVIATCITRTSVHPLLVSPQGCHYFPCTFGITPLEPEGRLKALNVMLKAHLKKYKCCYKSCLLEADKTCKLDKDSLSRCILIDTKVITRQTESFALPDLSHLALRTFLQAKYRWECRTRGRFSNMKSQSDFPNQIHRVPLSHGTISLSEDSVETPDTTSDVILNCDVEAAFQGYIPLALRGLLLSEKKTNASLQVGGLAEASKTLEETLTWPSVYPNLFSKIKLRLRSGVLLYGPPGCGKTLLANSVTASCQLNLISVKGPELLSKYIGASEKAVRNAFERASSAKPCVLFFDEFESIAPRRGHDSTGVTDRVVNQLLTQMDGVEGLTGVYILAATSRPDLIDPALLRPGRLDKCVFCPIPSLSDRKEILLVLSEAMELGDDIDWEEVARATENFTGADLQSLLSTSQVLVAQEVLGNTLYDGVIQDDQSNVKEEVTDTANTVSHDVAELADSTVYSRDDSVDQEHERDVHLKHTIQEKIIFEKDKEKVTFSQKRIFFKRDCNLDIENKTDDKNVLVAKVTDKLECDTPQNNACGQSKNLKFRVFKRHIDAALKEVKPSVTLIDRLRYEHLYATFTKSKEGSFGKPSPGKRATLA</sequence>
<evidence type="ECO:0000256" key="7">
    <source>
        <dbReference type="ARBA" id="ARBA00022840"/>
    </source>
</evidence>
<dbReference type="GO" id="GO:0005524">
    <property type="term" value="F:ATP binding"/>
    <property type="evidence" value="ECO:0007669"/>
    <property type="project" value="UniProtKB-KW"/>
</dbReference>
<keyword evidence="16" id="KW-1185">Reference proteome</keyword>
<keyword evidence="3" id="KW-0813">Transport</keyword>
<evidence type="ECO:0000256" key="9">
    <source>
        <dbReference type="ARBA" id="ARBA00023136"/>
    </source>
</evidence>
<keyword evidence="9" id="KW-0472">Membrane</keyword>
<evidence type="ECO:0000256" key="3">
    <source>
        <dbReference type="ARBA" id="ARBA00022448"/>
    </source>
</evidence>
<name>A0AAW0YB67_CHEQU</name>
<dbReference type="SMART" id="SM00382">
    <property type="entry name" value="AAA"/>
    <property type="match status" value="2"/>
</dbReference>
<evidence type="ECO:0000259" key="14">
    <source>
        <dbReference type="SMART" id="SM00382"/>
    </source>
</evidence>
<dbReference type="InterPro" id="IPR003593">
    <property type="entry name" value="AAA+_ATPase"/>
</dbReference>
<feature type="region of interest" description="Disordered" evidence="13">
    <location>
        <begin position="195"/>
        <end position="228"/>
    </location>
</feature>
<comment type="catalytic activity">
    <reaction evidence="12">
        <text>ATP + H2O = ADP + phosphate + H(+)</text>
        <dbReference type="Rhea" id="RHEA:13065"/>
        <dbReference type="ChEBI" id="CHEBI:15377"/>
        <dbReference type="ChEBI" id="CHEBI:15378"/>
        <dbReference type="ChEBI" id="CHEBI:30616"/>
        <dbReference type="ChEBI" id="CHEBI:43474"/>
        <dbReference type="ChEBI" id="CHEBI:456216"/>
    </reaction>
    <physiologicalReaction direction="left-to-right" evidence="12">
        <dbReference type="Rhea" id="RHEA:13066"/>
    </physiologicalReaction>
</comment>
<dbReference type="InterPro" id="IPR050168">
    <property type="entry name" value="AAA_ATPase_domain"/>
</dbReference>
<dbReference type="GO" id="GO:0005829">
    <property type="term" value="C:cytosol"/>
    <property type="evidence" value="ECO:0007669"/>
    <property type="project" value="TreeGrafter"/>
</dbReference>
<dbReference type="Gene3D" id="3.10.330.10">
    <property type="match status" value="1"/>
</dbReference>
<keyword evidence="4" id="KW-0962">Peroxisome biogenesis</keyword>
<comment type="caution">
    <text evidence="15">The sequence shown here is derived from an EMBL/GenBank/DDBJ whole genome shotgun (WGS) entry which is preliminary data.</text>
</comment>
<dbReference type="InterPro" id="IPR027417">
    <property type="entry name" value="P-loop_NTPase"/>
</dbReference>
<feature type="compositionally biased region" description="Low complexity" evidence="13">
    <location>
        <begin position="212"/>
        <end position="224"/>
    </location>
</feature>
<dbReference type="InterPro" id="IPR009010">
    <property type="entry name" value="Asp_de-COase-like_dom_sf"/>
</dbReference>
<dbReference type="GO" id="GO:0016558">
    <property type="term" value="P:protein import into peroxisome matrix"/>
    <property type="evidence" value="ECO:0007669"/>
    <property type="project" value="TreeGrafter"/>
</dbReference>
<comment type="subcellular location">
    <subcellularLocation>
        <location evidence="1">Membrane</location>
    </subcellularLocation>
</comment>
<evidence type="ECO:0000256" key="6">
    <source>
        <dbReference type="ARBA" id="ARBA00022801"/>
    </source>
</evidence>
<dbReference type="GO" id="GO:0016887">
    <property type="term" value="F:ATP hydrolysis activity"/>
    <property type="evidence" value="ECO:0007669"/>
    <property type="project" value="InterPro"/>
</dbReference>
<accession>A0AAW0YB67</accession>
<evidence type="ECO:0000256" key="2">
    <source>
        <dbReference type="ARBA" id="ARBA00006914"/>
    </source>
</evidence>
<evidence type="ECO:0000256" key="10">
    <source>
        <dbReference type="ARBA" id="ARBA00032509"/>
    </source>
</evidence>
<dbReference type="SUPFAM" id="SSF54585">
    <property type="entry name" value="Cdc48 domain 2-like"/>
    <property type="match status" value="1"/>
</dbReference>
<dbReference type="SUPFAM" id="SSF52540">
    <property type="entry name" value="P-loop containing nucleoside triphosphate hydrolases"/>
    <property type="match status" value="2"/>
</dbReference>
<organism evidence="15 16">
    <name type="scientific">Cherax quadricarinatus</name>
    <name type="common">Australian red claw crayfish</name>
    <dbReference type="NCBI Taxonomy" id="27406"/>
    <lineage>
        <taxon>Eukaryota</taxon>
        <taxon>Metazoa</taxon>
        <taxon>Ecdysozoa</taxon>
        <taxon>Arthropoda</taxon>
        <taxon>Crustacea</taxon>
        <taxon>Multicrustacea</taxon>
        <taxon>Malacostraca</taxon>
        <taxon>Eumalacostraca</taxon>
        <taxon>Eucarida</taxon>
        <taxon>Decapoda</taxon>
        <taxon>Pleocyemata</taxon>
        <taxon>Astacidea</taxon>
        <taxon>Parastacoidea</taxon>
        <taxon>Parastacidae</taxon>
        <taxon>Cherax</taxon>
    </lineage>
</organism>
<dbReference type="EMBL" id="JARKIK010000001">
    <property type="protein sequence ID" value="KAK8754106.1"/>
    <property type="molecule type" value="Genomic_DNA"/>
</dbReference>
<dbReference type="GO" id="GO:0005778">
    <property type="term" value="C:peroxisomal membrane"/>
    <property type="evidence" value="ECO:0007669"/>
    <property type="project" value="TreeGrafter"/>
</dbReference>
<protein>
    <recommendedName>
        <fullName evidence="11">Peroxisomal ATPase PEX1</fullName>
    </recommendedName>
    <alternativeName>
        <fullName evidence="10">Peroxin-1</fullName>
    </alternativeName>
</protein>
<dbReference type="FunFam" id="3.40.50.300:FF:000149">
    <property type="entry name" value="Nuclear valosin-containing protein-like"/>
    <property type="match status" value="1"/>
</dbReference>
<dbReference type="PROSITE" id="PS00674">
    <property type="entry name" value="AAA"/>
    <property type="match status" value="1"/>
</dbReference>
<evidence type="ECO:0000256" key="4">
    <source>
        <dbReference type="ARBA" id="ARBA00022593"/>
    </source>
</evidence>
<dbReference type="Gene3D" id="2.40.40.20">
    <property type="match status" value="1"/>
</dbReference>
<keyword evidence="6" id="KW-0378">Hydrolase</keyword>
<dbReference type="Pfam" id="PF09262">
    <property type="entry name" value="PEX-1N"/>
    <property type="match status" value="1"/>
</dbReference>
<keyword evidence="7" id="KW-0067">ATP-binding</keyword>
<dbReference type="Pfam" id="PF17862">
    <property type="entry name" value="AAA_lid_3"/>
    <property type="match status" value="1"/>
</dbReference>
<evidence type="ECO:0000256" key="8">
    <source>
        <dbReference type="ARBA" id="ARBA00022927"/>
    </source>
</evidence>
<dbReference type="Gene3D" id="3.40.50.300">
    <property type="entry name" value="P-loop containing nucleotide triphosphate hydrolases"/>
    <property type="match status" value="2"/>
</dbReference>
<keyword evidence="5" id="KW-0547">Nucleotide-binding</keyword>
<feature type="domain" description="AAA+ ATPase" evidence="14">
    <location>
        <begin position="554"/>
        <end position="680"/>
    </location>
</feature>
<feature type="domain" description="AAA+ ATPase" evidence="14">
    <location>
        <begin position="910"/>
        <end position="1046"/>
    </location>
</feature>
<dbReference type="CDD" id="cd19526">
    <property type="entry name" value="RecA-like_PEX1_r2"/>
    <property type="match status" value="1"/>
</dbReference>
<dbReference type="InterPro" id="IPR029067">
    <property type="entry name" value="CDC48_domain_2-like_sf"/>
</dbReference>
<evidence type="ECO:0000256" key="12">
    <source>
        <dbReference type="ARBA" id="ARBA00048778"/>
    </source>
</evidence>
<proteinExistence type="inferred from homology"/>
<dbReference type="SUPFAM" id="SSF50692">
    <property type="entry name" value="ADC-like"/>
    <property type="match status" value="1"/>
</dbReference>
<dbReference type="InterPro" id="IPR003960">
    <property type="entry name" value="ATPase_AAA_CS"/>
</dbReference>
<evidence type="ECO:0000313" key="16">
    <source>
        <dbReference type="Proteomes" id="UP001445076"/>
    </source>
</evidence>
<keyword evidence="8" id="KW-0653">Protein transport</keyword>
<dbReference type="AlphaFoldDB" id="A0AAW0YB67"/>
<dbReference type="Gene3D" id="1.10.8.60">
    <property type="match status" value="1"/>
</dbReference>
<dbReference type="InterPro" id="IPR003959">
    <property type="entry name" value="ATPase_AAA_core"/>
</dbReference>
<evidence type="ECO:0000256" key="11">
    <source>
        <dbReference type="ARBA" id="ARBA00034532"/>
    </source>
</evidence>
<dbReference type="Proteomes" id="UP001445076">
    <property type="component" value="Unassembled WGS sequence"/>
</dbReference>
<dbReference type="InterPro" id="IPR041569">
    <property type="entry name" value="AAA_lid_3"/>
</dbReference>
<evidence type="ECO:0000256" key="5">
    <source>
        <dbReference type="ARBA" id="ARBA00022741"/>
    </source>
</evidence>
<dbReference type="PANTHER" id="PTHR23077:SF12">
    <property type="entry name" value="PEROXISOMAL ATPASE PEX1"/>
    <property type="match status" value="1"/>
</dbReference>
<dbReference type="Pfam" id="PF00004">
    <property type="entry name" value="AAA"/>
    <property type="match status" value="2"/>
</dbReference>
<evidence type="ECO:0000313" key="15">
    <source>
        <dbReference type="EMBL" id="KAK8754106.1"/>
    </source>
</evidence>
<comment type="similarity">
    <text evidence="2">Belongs to the AAA ATPase family.</text>
</comment>
<dbReference type="InterPro" id="IPR015342">
    <property type="entry name" value="PEX1-N_C-lobe"/>
</dbReference>